<accession>A0A478EC44</accession>
<gene>
    <name evidence="1" type="ORF">TCE0_044f16288</name>
</gene>
<dbReference type="EMBL" id="DF933840">
    <property type="protein sequence ID" value="GAM42373.1"/>
    <property type="molecule type" value="Genomic_DNA"/>
</dbReference>
<protein>
    <submittedName>
        <fullName evidence="1">Mucin-1 homolog</fullName>
    </submittedName>
</protein>
<proteinExistence type="predicted"/>
<dbReference type="Proteomes" id="UP000053095">
    <property type="component" value="Unassembled WGS sequence"/>
</dbReference>
<evidence type="ECO:0000313" key="2">
    <source>
        <dbReference type="Proteomes" id="UP000053095"/>
    </source>
</evidence>
<organism evidence="1 2">
    <name type="scientific">Talaromyces pinophilus</name>
    <name type="common">Penicillium pinophilum</name>
    <dbReference type="NCBI Taxonomy" id="128442"/>
    <lineage>
        <taxon>Eukaryota</taxon>
        <taxon>Fungi</taxon>
        <taxon>Dikarya</taxon>
        <taxon>Ascomycota</taxon>
        <taxon>Pezizomycotina</taxon>
        <taxon>Eurotiomycetes</taxon>
        <taxon>Eurotiomycetidae</taxon>
        <taxon>Eurotiales</taxon>
        <taxon>Trichocomaceae</taxon>
        <taxon>Talaromyces</taxon>
        <taxon>Talaromyces sect. Talaromyces</taxon>
    </lineage>
</organism>
<reference evidence="2" key="1">
    <citation type="journal article" date="2015" name="Genome Announc.">
        <title>Draft genome sequence of Talaromyces cellulolyticus strain Y-94, a source of lignocellulosic biomass-degrading enzymes.</title>
        <authorList>
            <person name="Fujii T."/>
            <person name="Koike H."/>
            <person name="Sawayama S."/>
            <person name="Yano S."/>
            <person name="Inoue H."/>
        </authorList>
    </citation>
    <scope>NUCLEOTIDE SEQUENCE [LARGE SCALE GENOMIC DNA]</scope>
    <source>
        <strain evidence="2">Y-94</strain>
    </source>
</reference>
<dbReference type="AlphaFoldDB" id="A0A478EC44"/>
<evidence type="ECO:0000313" key="1">
    <source>
        <dbReference type="EMBL" id="GAM42373.1"/>
    </source>
</evidence>
<keyword evidence="2" id="KW-1185">Reference proteome</keyword>
<sequence length="189" mass="20472">MAGIGTTTSGSVVLAGCEIATPWPIVSTVSTIPPPPYQTGTCDLHVFEASENYAAPLYVQLNVTDGANNLLASQNFQMKWGDNATVSASDSKLPYDIDVDFLRSTSVSSKKKRMVGPPPTNTVHWEDWILAISAGGTSWTDKETDSSNLPYCSVGGWDNGNFWDWLDGVITLGGDEHLPNRQMDCHWAC</sequence>
<name>A0A478EC44_TALPI</name>